<keyword evidence="1" id="KW-0863">Zinc-finger</keyword>
<evidence type="ECO:0000313" key="5">
    <source>
        <dbReference type="Proteomes" id="UP000187209"/>
    </source>
</evidence>
<keyword evidence="1" id="KW-0862">Zinc</keyword>
<feature type="domain" description="RING-type" evidence="3">
    <location>
        <begin position="8"/>
        <end position="48"/>
    </location>
</feature>
<sequence length="280" mass="32656">MSWEAPNCSICLQDLNTDLAVINCGHTYHHQCIIDSIHNRTKTCPLCREKILPSKILKLNYSLNPINKPHEQLGMTEESSKDIEALHSKIKKIKAKRNFTKTKLVNYEREIKSKEDEISNLTIMVNKIQEISKKFEDMYYEARSSLSDKIYDANKYMELFKSTHEKMKEYEDKATRLESISKLLSEIDQNNSTVMWAKDVRENQPLEDQASQFYSALLISSTNLTSQEKSFKELKSQHSICSDEMTKLKRTVSLLRKENERLAIEIEKKSEPLELKVRDI</sequence>
<comment type="caution">
    <text evidence="4">The sequence shown here is derived from an EMBL/GenBank/DDBJ whole genome shotgun (WGS) entry which is preliminary data.</text>
</comment>
<reference evidence="4 5" key="1">
    <citation type="submission" date="2016-11" db="EMBL/GenBank/DDBJ databases">
        <title>The macronuclear genome of Stentor coeruleus: a giant cell with tiny introns.</title>
        <authorList>
            <person name="Slabodnick M."/>
            <person name="Ruby J.G."/>
            <person name="Reiff S.B."/>
            <person name="Swart E.C."/>
            <person name="Gosai S."/>
            <person name="Prabakaran S."/>
            <person name="Witkowska E."/>
            <person name="Larue G.E."/>
            <person name="Fisher S."/>
            <person name="Freeman R.M."/>
            <person name="Gunawardena J."/>
            <person name="Chu W."/>
            <person name="Stover N.A."/>
            <person name="Gregory B.D."/>
            <person name="Nowacki M."/>
            <person name="Derisi J."/>
            <person name="Roy S.W."/>
            <person name="Marshall W.F."/>
            <person name="Sood P."/>
        </authorList>
    </citation>
    <scope>NUCLEOTIDE SEQUENCE [LARGE SCALE GENOMIC DNA]</scope>
    <source>
        <strain evidence="4">WM001</strain>
    </source>
</reference>
<proteinExistence type="predicted"/>
<keyword evidence="2" id="KW-0175">Coiled coil</keyword>
<dbReference type="Pfam" id="PF13639">
    <property type="entry name" value="zf-RING_2"/>
    <property type="match status" value="1"/>
</dbReference>
<dbReference type="InterPro" id="IPR001841">
    <property type="entry name" value="Znf_RING"/>
</dbReference>
<dbReference type="EMBL" id="MPUH01000393">
    <property type="protein sequence ID" value="OMJ81117.1"/>
    <property type="molecule type" value="Genomic_DNA"/>
</dbReference>
<dbReference type="CDD" id="cd16448">
    <property type="entry name" value="RING-H2"/>
    <property type="match status" value="1"/>
</dbReference>
<accession>A0A1R2BWT8</accession>
<dbReference type="InterPro" id="IPR013083">
    <property type="entry name" value="Znf_RING/FYVE/PHD"/>
</dbReference>
<evidence type="ECO:0000256" key="1">
    <source>
        <dbReference type="PROSITE-ProRule" id="PRU00175"/>
    </source>
</evidence>
<dbReference type="Gene3D" id="3.30.40.10">
    <property type="entry name" value="Zinc/RING finger domain, C3HC4 (zinc finger)"/>
    <property type="match status" value="1"/>
</dbReference>
<evidence type="ECO:0000256" key="2">
    <source>
        <dbReference type="SAM" id="Coils"/>
    </source>
</evidence>
<keyword evidence="5" id="KW-1185">Reference proteome</keyword>
<gene>
    <name evidence="4" type="ORF">SteCoe_18479</name>
</gene>
<dbReference type="GO" id="GO:0008270">
    <property type="term" value="F:zinc ion binding"/>
    <property type="evidence" value="ECO:0007669"/>
    <property type="project" value="UniProtKB-KW"/>
</dbReference>
<protein>
    <recommendedName>
        <fullName evidence="3">RING-type domain-containing protein</fullName>
    </recommendedName>
</protein>
<evidence type="ECO:0000259" key="3">
    <source>
        <dbReference type="PROSITE" id="PS50089"/>
    </source>
</evidence>
<organism evidence="4 5">
    <name type="scientific">Stentor coeruleus</name>
    <dbReference type="NCBI Taxonomy" id="5963"/>
    <lineage>
        <taxon>Eukaryota</taxon>
        <taxon>Sar</taxon>
        <taxon>Alveolata</taxon>
        <taxon>Ciliophora</taxon>
        <taxon>Postciliodesmatophora</taxon>
        <taxon>Heterotrichea</taxon>
        <taxon>Heterotrichida</taxon>
        <taxon>Stentoridae</taxon>
        <taxon>Stentor</taxon>
    </lineage>
</organism>
<dbReference type="SMART" id="SM00184">
    <property type="entry name" value="RING"/>
    <property type="match status" value="1"/>
</dbReference>
<keyword evidence="1" id="KW-0479">Metal-binding</keyword>
<dbReference type="SUPFAM" id="SSF57850">
    <property type="entry name" value="RING/U-box"/>
    <property type="match status" value="1"/>
</dbReference>
<dbReference type="Proteomes" id="UP000187209">
    <property type="component" value="Unassembled WGS sequence"/>
</dbReference>
<name>A0A1R2BWT8_9CILI</name>
<dbReference type="PROSITE" id="PS50089">
    <property type="entry name" value="ZF_RING_2"/>
    <property type="match status" value="1"/>
</dbReference>
<evidence type="ECO:0000313" key="4">
    <source>
        <dbReference type="EMBL" id="OMJ81117.1"/>
    </source>
</evidence>
<dbReference type="OrthoDB" id="6105938at2759"/>
<feature type="coiled-coil region" evidence="2">
    <location>
        <begin position="90"/>
        <end position="124"/>
    </location>
</feature>
<dbReference type="AlphaFoldDB" id="A0A1R2BWT8"/>